<evidence type="ECO:0000313" key="2">
    <source>
        <dbReference type="Proteomes" id="UP001162162"/>
    </source>
</evidence>
<dbReference type="InterPro" id="IPR000618">
    <property type="entry name" value="Insect_cuticle"/>
</dbReference>
<organism evidence="1 2">
    <name type="scientific">Aromia moschata</name>
    <dbReference type="NCBI Taxonomy" id="1265417"/>
    <lineage>
        <taxon>Eukaryota</taxon>
        <taxon>Metazoa</taxon>
        <taxon>Ecdysozoa</taxon>
        <taxon>Arthropoda</taxon>
        <taxon>Hexapoda</taxon>
        <taxon>Insecta</taxon>
        <taxon>Pterygota</taxon>
        <taxon>Neoptera</taxon>
        <taxon>Endopterygota</taxon>
        <taxon>Coleoptera</taxon>
        <taxon>Polyphaga</taxon>
        <taxon>Cucujiformia</taxon>
        <taxon>Chrysomeloidea</taxon>
        <taxon>Cerambycidae</taxon>
        <taxon>Cerambycinae</taxon>
        <taxon>Callichromatini</taxon>
        <taxon>Aromia</taxon>
    </lineage>
</organism>
<accession>A0AAV8XSJ1</accession>
<feature type="non-terminal residue" evidence="1">
    <location>
        <position position="1"/>
    </location>
</feature>
<comment type="caution">
    <text evidence="1">The sequence shown here is derived from an EMBL/GenBank/DDBJ whole genome shotgun (WGS) entry which is preliminary data.</text>
</comment>
<evidence type="ECO:0000313" key="1">
    <source>
        <dbReference type="EMBL" id="KAJ8941524.1"/>
    </source>
</evidence>
<protein>
    <recommendedName>
        <fullName evidence="3">Cuticle protein</fullName>
    </recommendedName>
</protein>
<dbReference type="EMBL" id="JAPWTK010000363">
    <property type="protein sequence ID" value="KAJ8941524.1"/>
    <property type="molecule type" value="Genomic_DNA"/>
</dbReference>
<sequence>SSSSPPLWLALAPAASPLLSRPLATAVVAEPYHHYPQYSYGYETWSPDPYALIDSDGTRRQVDYTADSINGFNAVVSKQPLAKAIVAAPAPVARVAAPVLQATVAAAPIVRTAPLAAHLASPYAATTVISGPSVARIAAPAPLIRTAPWAAPVVAAPAPWAALRQSYPLVNGIARLLNMSVYNIVLLQ</sequence>
<dbReference type="AlphaFoldDB" id="A0AAV8XSJ1"/>
<name>A0AAV8XSJ1_9CUCU</name>
<evidence type="ECO:0008006" key="3">
    <source>
        <dbReference type="Google" id="ProtNLM"/>
    </source>
</evidence>
<dbReference type="Proteomes" id="UP001162162">
    <property type="component" value="Unassembled WGS sequence"/>
</dbReference>
<keyword evidence="2" id="KW-1185">Reference proteome</keyword>
<proteinExistence type="predicted"/>
<gene>
    <name evidence="1" type="ORF">NQ318_010292</name>
</gene>
<reference evidence="1" key="1">
    <citation type="journal article" date="2023" name="Insect Mol. Biol.">
        <title>Genome sequencing provides insights into the evolution of gene families encoding plant cell wall-degrading enzymes in longhorned beetles.</title>
        <authorList>
            <person name="Shin N.R."/>
            <person name="Okamura Y."/>
            <person name="Kirsch R."/>
            <person name="Pauchet Y."/>
        </authorList>
    </citation>
    <scope>NUCLEOTIDE SEQUENCE</scope>
    <source>
        <strain evidence="1">AMC_N1</strain>
    </source>
</reference>
<dbReference type="Pfam" id="PF00379">
    <property type="entry name" value="Chitin_bind_4"/>
    <property type="match status" value="1"/>
</dbReference>